<dbReference type="EMBL" id="LXEY01000019">
    <property type="protein sequence ID" value="OAV60586.1"/>
    <property type="molecule type" value="Genomic_DNA"/>
</dbReference>
<proteinExistence type="inferred from homology"/>
<dbReference type="PANTHER" id="PTHR43570:SF16">
    <property type="entry name" value="ALDEHYDE DEHYDROGENASE TYPE III, ISOFORM Q"/>
    <property type="match status" value="1"/>
</dbReference>
<dbReference type="InterPro" id="IPR012394">
    <property type="entry name" value="Aldehyde_DH_NAD(P)"/>
</dbReference>
<comment type="similarity">
    <text evidence="1 3">Belongs to the aldehyde dehydrogenase family.</text>
</comment>
<gene>
    <name evidence="5" type="ORF">A6F49_11585</name>
</gene>
<accession>A0A1B7LYU6</accession>
<dbReference type="GO" id="GO:0006081">
    <property type="term" value="P:aldehyde metabolic process"/>
    <property type="evidence" value="ECO:0007669"/>
    <property type="project" value="InterPro"/>
</dbReference>
<dbReference type="GO" id="GO:0004029">
    <property type="term" value="F:aldehyde dehydrogenase (NAD+) activity"/>
    <property type="evidence" value="ECO:0007669"/>
    <property type="project" value="TreeGrafter"/>
</dbReference>
<organism evidence="5 6">
    <name type="scientific">Enteractinococcus helveticum</name>
    <dbReference type="NCBI Taxonomy" id="1837282"/>
    <lineage>
        <taxon>Bacteria</taxon>
        <taxon>Bacillati</taxon>
        <taxon>Actinomycetota</taxon>
        <taxon>Actinomycetes</taxon>
        <taxon>Micrococcales</taxon>
        <taxon>Micrococcaceae</taxon>
    </lineage>
</organism>
<dbReference type="SUPFAM" id="SSF53720">
    <property type="entry name" value="ALDH-like"/>
    <property type="match status" value="1"/>
</dbReference>
<dbReference type="Gene3D" id="3.40.309.10">
    <property type="entry name" value="Aldehyde Dehydrogenase, Chain A, domain 2"/>
    <property type="match status" value="1"/>
</dbReference>
<reference evidence="5 6" key="1">
    <citation type="submission" date="2016-04" db="EMBL/GenBank/DDBJ databases">
        <title>First whole genome shotgun sequence of the bacterium Enteractinococcus sp. strain UASWS1574.</title>
        <authorList>
            <person name="Crovadore J."/>
            <person name="Chablais R."/>
            <person name="Lefort F."/>
        </authorList>
    </citation>
    <scope>NUCLEOTIDE SEQUENCE [LARGE SCALE GENOMIC DNA]</scope>
    <source>
        <strain evidence="5 6">UASWS1574</strain>
    </source>
</reference>
<dbReference type="InterPro" id="IPR016161">
    <property type="entry name" value="Ald_DH/histidinol_DH"/>
</dbReference>
<dbReference type="STRING" id="1837282.A6F49_11585"/>
<dbReference type="InterPro" id="IPR015590">
    <property type="entry name" value="Aldehyde_DH_dom"/>
</dbReference>
<dbReference type="PANTHER" id="PTHR43570">
    <property type="entry name" value="ALDEHYDE DEHYDROGENASE"/>
    <property type="match status" value="1"/>
</dbReference>
<keyword evidence="2 3" id="KW-0560">Oxidoreductase</keyword>
<evidence type="ECO:0000256" key="3">
    <source>
        <dbReference type="PIRNR" id="PIRNR036492"/>
    </source>
</evidence>
<comment type="caution">
    <text evidence="5">The sequence shown here is derived from an EMBL/GenBank/DDBJ whole genome shotgun (WGS) entry which is preliminary data.</text>
</comment>
<dbReference type="InterPro" id="IPR016162">
    <property type="entry name" value="Ald_DH_N"/>
</dbReference>
<evidence type="ECO:0000256" key="2">
    <source>
        <dbReference type="ARBA" id="ARBA00023002"/>
    </source>
</evidence>
<evidence type="ECO:0000313" key="6">
    <source>
        <dbReference type="Proteomes" id="UP000078292"/>
    </source>
</evidence>
<dbReference type="InterPro" id="IPR016163">
    <property type="entry name" value="Ald_DH_C"/>
</dbReference>
<dbReference type="CDD" id="cd07087">
    <property type="entry name" value="ALDH_F3-13-14_CALDH-like"/>
    <property type="match status" value="1"/>
</dbReference>
<name>A0A1B7LYU6_9MICC</name>
<dbReference type="OrthoDB" id="6882680at2"/>
<dbReference type="PIRSF" id="PIRSF036492">
    <property type="entry name" value="ALDH"/>
    <property type="match status" value="1"/>
</dbReference>
<dbReference type="AlphaFoldDB" id="A0A1B7LYU6"/>
<dbReference type="Pfam" id="PF00171">
    <property type="entry name" value="Aldedh"/>
    <property type="match status" value="1"/>
</dbReference>
<keyword evidence="6" id="KW-1185">Reference proteome</keyword>
<protein>
    <recommendedName>
        <fullName evidence="3">Aldehyde dehydrogenase</fullName>
    </recommendedName>
</protein>
<evidence type="ECO:0000256" key="1">
    <source>
        <dbReference type="ARBA" id="ARBA00009986"/>
    </source>
</evidence>
<dbReference type="RefSeq" id="WP_052504901.1">
    <property type="nucleotide sequence ID" value="NZ_LXEY01000019.1"/>
</dbReference>
<dbReference type="Proteomes" id="UP000078292">
    <property type="component" value="Unassembled WGS sequence"/>
</dbReference>
<evidence type="ECO:0000313" key="5">
    <source>
        <dbReference type="EMBL" id="OAV60586.1"/>
    </source>
</evidence>
<feature type="domain" description="Aldehyde dehydrogenase" evidence="4">
    <location>
        <begin position="18"/>
        <end position="443"/>
    </location>
</feature>
<sequence>MTTGAHHTLSARMAELRAFAATRATHSRSFRMDQLKALREVFEDYSTDIQDALWQDIGKSSAQTNQSEFIPVKDEISYAMLHLTDWMEPQPRSIPYGLRPGKAMVKPRPLGVVGIIGNWTHPFYSLLAPLVGAVAAGNCMVLKPSMHTPRTAKLLGSILPEYLNPRSIVTVTGGADALEELVAQPLDHLFFTGSESLGRRVYQRAAQQLTPVTLQLGGKSPVIVVDGADWKTIGRRIAYGKFTNAGQSLVSPDYLIAVGYDVAAKVQQGVIDAIQEFYGPTPDTAKQFGRIITPQHTQRLVDLIRATTKGAVGATPARLVHGGKYNIESAFLAPTILAEVDPNSAIMQEQILGPILPILVVDTYDEAVEFANSKPTAPAAYLFSERRRIRKDFMHRINAGAAVMNATIIQAVLPSLPHNYTGAAGFGTWGGYESFRLFSQYRTHFYKPTRLDTLQAAYPPDPTYGQRMIDRLK</sequence>
<dbReference type="Gene3D" id="3.40.605.10">
    <property type="entry name" value="Aldehyde Dehydrogenase, Chain A, domain 1"/>
    <property type="match status" value="1"/>
</dbReference>
<evidence type="ECO:0000259" key="4">
    <source>
        <dbReference type="Pfam" id="PF00171"/>
    </source>
</evidence>
<dbReference type="GO" id="GO:0005737">
    <property type="term" value="C:cytoplasm"/>
    <property type="evidence" value="ECO:0007669"/>
    <property type="project" value="TreeGrafter"/>
</dbReference>